<evidence type="ECO:0000256" key="1">
    <source>
        <dbReference type="ARBA" id="ARBA00001668"/>
    </source>
</evidence>
<dbReference type="InterPro" id="IPR035937">
    <property type="entry name" value="FPG_N"/>
</dbReference>
<dbReference type="NCBIfam" id="TIGR00577">
    <property type="entry name" value="fpg"/>
    <property type="match status" value="1"/>
</dbReference>
<feature type="binding site" evidence="15">
    <location>
        <position position="152"/>
    </location>
    <ligand>
        <name>DNA</name>
        <dbReference type="ChEBI" id="CHEBI:16991"/>
    </ligand>
</feature>
<dbReference type="InterPro" id="IPR015886">
    <property type="entry name" value="H2TH_FPG"/>
</dbReference>
<dbReference type="Gene3D" id="1.10.8.50">
    <property type="match status" value="1"/>
</dbReference>
<keyword evidence="12 15" id="KW-0511">Multifunctional enzyme</keyword>
<proteinExistence type="inferred from homology"/>
<keyword evidence="8 15" id="KW-0862">Zinc</keyword>
<evidence type="ECO:0000256" key="5">
    <source>
        <dbReference type="ARBA" id="ARBA00022763"/>
    </source>
</evidence>
<feature type="active site" description="Schiff-base intermediate with DNA" evidence="15">
    <location>
        <position position="2"/>
    </location>
</feature>
<comment type="function">
    <text evidence="15">Involved in base excision repair of DNA damaged by oxidation or by mutagenic agents. Acts as DNA glycosylase that recognizes and removes damaged bases. Has a preference for oxidized purines, such as 7,8-dihydro-8-oxoguanine (8-oxoG). Has AP (apurinic/apyrimidinic) lyase activity and introduces nicks in the DNA strand. Cleaves the DNA backbone by beta-delta elimination to generate a single-strand break at the site of the removed base with both 3'- and 5'-phosphates.</text>
</comment>
<keyword evidence="7 15" id="KW-0378">Hydrolase</keyword>
<dbReference type="NCBIfam" id="NF002211">
    <property type="entry name" value="PRK01103.1"/>
    <property type="match status" value="1"/>
</dbReference>
<keyword evidence="10 15" id="KW-0234">DNA repair</keyword>
<dbReference type="Gene3D" id="3.20.190.10">
    <property type="entry name" value="MutM-like, N-terminal"/>
    <property type="match status" value="1"/>
</dbReference>
<dbReference type="SUPFAM" id="SSF46946">
    <property type="entry name" value="S13-like H2TH domain"/>
    <property type="match status" value="1"/>
</dbReference>
<dbReference type="GO" id="GO:0034039">
    <property type="term" value="F:8-oxo-7,8-dihydroguanine DNA N-glycosylase activity"/>
    <property type="evidence" value="ECO:0007669"/>
    <property type="project" value="TreeGrafter"/>
</dbReference>
<comment type="caution">
    <text evidence="18">The sequence shown here is derived from an EMBL/GenBank/DDBJ whole genome shotgun (WGS) entry which is preliminary data.</text>
</comment>
<dbReference type="PROSITE" id="PS01242">
    <property type="entry name" value="ZF_FPG_1"/>
    <property type="match status" value="1"/>
</dbReference>
<dbReference type="SUPFAM" id="SSF57716">
    <property type="entry name" value="Glucocorticoid receptor-like (DNA-binding domain)"/>
    <property type="match status" value="1"/>
</dbReference>
<evidence type="ECO:0000256" key="13">
    <source>
        <dbReference type="ARBA" id="ARBA00023295"/>
    </source>
</evidence>
<dbReference type="InterPro" id="IPR012319">
    <property type="entry name" value="FPG_cat"/>
</dbReference>
<keyword evidence="9 15" id="KW-0238">DNA-binding</keyword>
<accession>A0A5C7EHR2</accession>
<dbReference type="Proteomes" id="UP000321201">
    <property type="component" value="Unassembled WGS sequence"/>
</dbReference>
<dbReference type="FunFam" id="1.10.8.50:FF:000003">
    <property type="entry name" value="Formamidopyrimidine-DNA glycosylase"/>
    <property type="match status" value="1"/>
</dbReference>
<dbReference type="GO" id="GO:0008270">
    <property type="term" value="F:zinc ion binding"/>
    <property type="evidence" value="ECO:0007669"/>
    <property type="project" value="UniProtKB-UniRule"/>
</dbReference>
<evidence type="ECO:0000313" key="18">
    <source>
        <dbReference type="EMBL" id="TXF10878.1"/>
    </source>
</evidence>
<keyword evidence="6 15" id="KW-0863">Zinc-finger</keyword>
<evidence type="ECO:0000256" key="7">
    <source>
        <dbReference type="ARBA" id="ARBA00022801"/>
    </source>
</evidence>
<dbReference type="OrthoDB" id="5289976at2"/>
<feature type="binding site" evidence="15">
    <location>
        <position position="110"/>
    </location>
    <ligand>
        <name>DNA</name>
        <dbReference type="ChEBI" id="CHEBI:16991"/>
    </ligand>
</feature>
<dbReference type="Pfam" id="PF01149">
    <property type="entry name" value="Fapy_DNA_glyco"/>
    <property type="match status" value="1"/>
</dbReference>
<feature type="domain" description="Formamidopyrimidine-DNA glycosylase catalytic" evidence="17">
    <location>
        <begin position="2"/>
        <end position="113"/>
    </location>
</feature>
<dbReference type="InterPro" id="IPR010979">
    <property type="entry name" value="Ribosomal_uS13-like_H2TH"/>
</dbReference>
<dbReference type="RefSeq" id="WP_147800645.1">
    <property type="nucleotide sequence ID" value="NZ_VPFL01000020.1"/>
</dbReference>
<reference evidence="18 19" key="1">
    <citation type="submission" date="2019-08" db="EMBL/GenBank/DDBJ databases">
        <title>Pelomicrobium methylotrophicum gen. nov., sp. nov. a moderately thermophilic, facultatively anaerobic, lithoautotrophic and methylotrophic bacterium isolated from a terrestrial mud volcano.</title>
        <authorList>
            <person name="Slobodkina G.B."/>
            <person name="Merkel A.Y."/>
            <person name="Slobodkin A.I."/>
        </authorList>
    </citation>
    <scope>NUCLEOTIDE SEQUENCE [LARGE SCALE GENOMIC DNA]</scope>
    <source>
        <strain evidence="18 19">SM250</strain>
    </source>
</reference>
<dbReference type="InterPro" id="IPR015887">
    <property type="entry name" value="DNA_glyclase_Znf_dom_DNA_BS"/>
</dbReference>
<dbReference type="GO" id="GO:0003684">
    <property type="term" value="F:damaged DNA binding"/>
    <property type="evidence" value="ECO:0007669"/>
    <property type="project" value="InterPro"/>
</dbReference>
<evidence type="ECO:0000256" key="3">
    <source>
        <dbReference type="ARBA" id="ARBA00011245"/>
    </source>
</evidence>
<evidence type="ECO:0000256" key="12">
    <source>
        <dbReference type="ARBA" id="ARBA00023268"/>
    </source>
</evidence>
<evidence type="ECO:0000256" key="8">
    <source>
        <dbReference type="ARBA" id="ARBA00022833"/>
    </source>
</evidence>
<dbReference type="FunFam" id="3.20.190.10:FF:000001">
    <property type="entry name" value="Formamidopyrimidine-DNA glycosylase"/>
    <property type="match status" value="1"/>
</dbReference>
<dbReference type="InterPro" id="IPR010663">
    <property type="entry name" value="Znf_FPG/IleRS"/>
</dbReference>
<dbReference type="EC" id="3.2.2.23" evidence="15"/>
<dbReference type="CDD" id="cd08966">
    <property type="entry name" value="EcFpg-like_N"/>
    <property type="match status" value="1"/>
</dbReference>
<dbReference type="Pfam" id="PF06827">
    <property type="entry name" value="zf-FPG_IleRS"/>
    <property type="match status" value="1"/>
</dbReference>
<protein>
    <recommendedName>
        <fullName evidence="15">Formamidopyrimidine-DNA glycosylase</fullName>
        <shortName evidence="15">Fapy-DNA glycosylase</shortName>
        <ecNumber evidence="15">3.2.2.23</ecNumber>
    </recommendedName>
    <alternativeName>
        <fullName evidence="15">DNA-(apurinic or apyrimidinic site) lyase MutM</fullName>
        <shortName evidence="15">AP lyase MutM</shortName>
        <ecNumber evidence="15">4.2.99.18</ecNumber>
    </alternativeName>
</protein>
<evidence type="ECO:0000313" key="19">
    <source>
        <dbReference type="Proteomes" id="UP000321201"/>
    </source>
</evidence>
<comment type="similarity">
    <text evidence="2 15">Belongs to the FPG family.</text>
</comment>
<evidence type="ECO:0000256" key="10">
    <source>
        <dbReference type="ARBA" id="ARBA00023204"/>
    </source>
</evidence>
<dbReference type="PANTHER" id="PTHR22993">
    <property type="entry name" value="FORMAMIDOPYRIMIDINE-DNA GLYCOSYLASE"/>
    <property type="match status" value="1"/>
</dbReference>
<evidence type="ECO:0000256" key="14">
    <source>
        <dbReference type="ARBA" id="ARBA00044632"/>
    </source>
</evidence>
<keyword evidence="4 15" id="KW-0479">Metal-binding</keyword>
<dbReference type="SMART" id="SM01232">
    <property type="entry name" value="H2TH"/>
    <property type="match status" value="1"/>
</dbReference>
<evidence type="ECO:0000256" key="15">
    <source>
        <dbReference type="HAMAP-Rule" id="MF_00103"/>
    </source>
</evidence>
<gene>
    <name evidence="15 18" type="primary">mutM</name>
    <name evidence="15" type="synonym">fpg</name>
    <name evidence="18" type="ORF">FR698_13085</name>
</gene>
<dbReference type="PROSITE" id="PS51066">
    <property type="entry name" value="ZF_FPG_2"/>
    <property type="match status" value="1"/>
</dbReference>
<sequence length="271" mass="30698">MPELPEVETTRRGLAPRLMGTRITGVRVREPRLRWPVTPELAEALTGTRVLRLERRGKYLLVGCDRGTLIVHLGMSGSLRLLQEEAPPTAHEHVDFTLENGWIVRLRDPRRFSALLWEPKEPSRHPLLARLGPEPLDRAFNADWLYRQTRRRRASIKQALMDGRLVAGIGNIYANEALFHAGIRPSTPAKRLSRVRCARLAVAIKKTLQLAIRAGGSSLRDYVGSNGELGYFQSKLWVYNRAGMPCRACGTPIRERRLGQRSSFYCPLCQC</sequence>
<evidence type="ECO:0000256" key="6">
    <source>
        <dbReference type="ARBA" id="ARBA00022771"/>
    </source>
</evidence>
<feature type="active site" description="Proton donor; for beta-elimination activity" evidence="15">
    <location>
        <position position="58"/>
    </location>
</feature>
<dbReference type="GO" id="GO:0006284">
    <property type="term" value="P:base-excision repair"/>
    <property type="evidence" value="ECO:0007669"/>
    <property type="project" value="InterPro"/>
</dbReference>
<feature type="active site" description="Proton donor; for delta-elimination activity" evidence="15">
    <location>
        <position position="261"/>
    </location>
</feature>
<dbReference type="PROSITE" id="PS51068">
    <property type="entry name" value="FPG_CAT"/>
    <property type="match status" value="1"/>
</dbReference>
<dbReference type="HAMAP" id="MF_00103">
    <property type="entry name" value="Fapy_DNA_glycosyl"/>
    <property type="match status" value="1"/>
</dbReference>
<evidence type="ECO:0000256" key="2">
    <source>
        <dbReference type="ARBA" id="ARBA00009409"/>
    </source>
</evidence>
<comment type="subunit">
    <text evidence="3 15">Monomer.</text>
</comment>
<dbReference type="AlphaFoldDB" id="A0A5C7EHR2"/>
<dbReference type="PANTHER" id="PTHR22993:SF9">
    <property type="entry name" value="FORMAMIDOPYRIMIDINE-DNA GLYCOSYLASE"/>
    <property type="match status" value="1"/>
</dbReference>
<feature type="active site" description="Proton donor" evidence="15">
    <location>
        <position position="3"/>
    </location>
</feature>
<keyword evidence="5 15" id="KW-0227">DNA damage</keyword>
<feature type="binding site" evidence="15">
    <location>
        <position position="91"/>
    </location>
    <ligand>
        <name>DNA</name>
        <dbReference type="ChEBI" id="CHEBI:16991"/>
    </ligand>
</feature>
<evidence type="ECO:0000256" key="9">
    <source>
        <dbReference type="ARBA" id="ARBA00023125"/>
    </source>
</evidence>
<dbReference type="GO" id="GO:0140078">
    <property type="term" value="F:class I DNA-(apurinic or apyrimidinic site) endonuclease activity"/>
    <property type="evidence" value="ECO:0007669"/>
    <property type="project" value="UniProtKB-EC"/>
</dbReference>
<evidence type="ECO:0000259" key="17">
    <source>
        <dbReference type="PROSITE" id="PS51068"/>
    </source>
</evidence>
<dbReference type="FunCoup" id="A0A5C7EHR2">
    <property type="interactions" value="492"/>
</dbReference>
<name>A0A5C7EHR2_9PROT</name>
<dbReference type="EMBL" id="VPFL01000020">
    <property type="protein sequence ID" value="TXF10878.1"/>
    <property type="molecule type" value="Genomic_DNA"/>
</dbReference>
<comment type="catalytic activity">
    <reaction evidence="1 15">
        <text>Hydrolysis of DNA containing ring-opened 7-methylguanine residues, releasing 2,6-diamino-4-hydroxy-5-(N-methyl)formamidopyrimidine.</text>
        <dbReference type="EC" id="3.2.2.23"/>
    </reaction>
</comment>
<feature type="domain" description="FPG-type" evidence="16">
    <location>
        <begin position="237"/>
        <end position="271"/>
    </location>
</feature>
<keyword evidence="19" id="KW-1185">Reference proteome</keyword>
<keyword evidence="11 15" id="KW-0456">Lyase</keyword>
<evidence type="ECO:0000256" key="11">
    <source>
        <dbReference type="ARBA" id="ARBA00023239"/>
    </source>
</evidence>
<dbReference type="Pfam" id="PF06831">
    <property type="entry name" value="H2TH"/>
    <property type="match status" value="1"/>
</dbReference>
<dbReference type="SMART" id="SM00898">
    <property type="entry name" value="Fapy_DNA_glyco"/>
    <property type="match status" value="1"/>
</dbReference>
<dbReference type="InterPro" id="IPR000214">
    <property type="entry name" value="Znf_DNA_glyclase/AP_lyase"/>
</dbReference>
<organism evidence="18 19">
    <name type="scientific">Pelomicrobium methylotrophicum</name>
    <dbReference type="NCBI Taxonomy" id="2602750"/>
    <lineage>
        <taxon>Bacteria</taxon>
        <taxon>Pseudomonadati</taxon>
        <taxon>Pseudomonadota</taxon>
        <taxon>Hydrogenophilia</taxon>
        <taxon>Hydrogenophilia incertae sedis</taxon>
        <taxon>Pelomicrobium</taxon>
    </lineage>
</organism>
<dbReference type="SUPFAM" id="SSF81624">
    <property type="entry name" value="N-terminal domain of MutM-like DNA repair proteins"/>
    <property type="match status" value="1"/>
</dbReference>
<comment type="cofactor">
    <cofactor evidence="15">
        <name>Zn(2+)</name>
        <dbReference type="ChEBI" id="CHEBI:29105"/>
    </cofactor>
    <text evidence="15">Binds 1 zinc ion per subunit.</text>
</comment>
<dbReference type="InParanoid" id="A0A5C7EHR2"/>
<keyword evidence="13 15" id="KW-0326">Glycosidase</keyword>
<evidence type="ECO:0000259" key="16">
    <source>
        <dbReference type="PROSITE" id="PS51066"/>
    </source>
</evidence>
<evidence type="ECO:0000256" key="4">
    <source>
        <dbReference type="ARBA" id="ARBA00022723"/>
    </source>
</evidence>
<comment type="catalytic activity">
    <reaction evidence="14 15">
        <text>2'-deoxyribonucleotide-(2'-deoxyribose 5'-phosphate)-2'-deoxyribonucleotide-DNA = a 3'-end 2'-deoxyribonucleotide-(2,3-dehydro-2,3-deoxyribose 5'-phosphate)-DNA + a 5'-end 5'-phospho-2'-deoxyribonucleoside-DNA + H(+)</text>
        <dbReference type="Rhea" id="RHEA:66592"/>
        <dbReference type="Rhea" id="RHEA-COMP:13180"/>
        <dbReference type="Rhea" id="RHEA-COMP:16897"/>
        <dbReference type="Rhea" id="RHEA-COMP:17067"/>
        <dbReference type="ChEBI" id="CHEBI:15378"/>
        <dbReference type="ChEBI" id="CHEBI:136412"/>
        <dbReference type="ChEBI" id="CHEBI:157695"/>
        <dbReference type="ChEBI" id="CHEBI:167181"/>
        <dbReference type="EC" id="4.2.99.18"/>
    </reaction>
</comment>
<dbReference type="InterPro" id="IPR020629">
    <property type="entry name" value="FPG_Glyclase"/>
</dbReference>
<dbReference type="EC" id="4.2.99.18" evidence="15"/>